<name>A0A9N9FVC3_9GLOM</name>
<dbReference type="EMBL" id="CAJVQA010002984">
    <property type="protein sequence ID" value="CAG8562684.1"/>
    <property type="molecule type" value="Genomic_DNA"/>
</dbReference>
<evidence type="ECO:0000313" key="3">
    <source>
        <dbReference type="Proteomes" id="UP000789759"/>
    </source>
</evidence>
<organism evidence="2 3">
    <name type="scientific">Cetraspora pellucida</name>
    <dbReference type="NCBI Taxonomy" id="1433469"/>
    <lineage>
        <taxon>Eukaryota</taxon>
        <taxon>Fungi</taxon>
        <taxon>Fungi incertae sedis</taxon>
        <taxon>Mucoromycota</taxon>
        <taxon>Glomeromycotina</taxon>
        <taxon>Glomeromycetes</taxon>
        <taxon>Diversisporales</taxon>
        <taxon>Gigasporaceae</taxon>
        <taxon>Cetraspora</taxon>
    </lineage>
</organism>
<dbReference type="OrthoDB" id="10437668at2759"/>
<dbReference type="Proteomes" id="UP000789759">
    <property type="component" value="Unassembled WGS sequence"/>
</dbReference>
<comment type="caution">
    <text evidence="2">The sequence shown here is derived from an EMBL/GenBank/DDBJ whole genome shotgun (WGS) entry which is preliminary data.</text>
</comment>
<feature type="region of interest" description="Disordered" evidence="1">
    <location>
        <begin position="39"/>
        <end position="67"/>
    </location>
</feature>
<protein>
    <submittedName>
        <fullName evidence="2">13320_t:CDS:1</fullName>
    </submittedName>
</protein>
<reference evidence="2" key="1">
    <citation type="submission" date="2021-06" db="EMBL/GenBank/DDBJ databases">
        <authorList>
            <person name="Kallberg Y."/>
            <person name="Tangrot J."/>
            <person name="Rosling A."/>
        </authorList>
    </citation>
    <scope>NUCLEOTIDE SEQUENCE</scope>
    <source>
        <strain evidence="2">FL966</strain>
    </source>
</reference>
<accession>A0A9N9FVC3</accession>
<evidence type="ECO:0000313" key="2">
    <source>
        <dbReference type="EMBL" id="CAG8562684.1"/>
    </source>
</evidence>
<feature type="compositionally biased region" description="Polar residues" evidence="1">
    <location>
        <begin position="50"/>
        <end position="60"/>
    </location>
</feature>
<sequence>MEQPTFASDQVVELVTFGEQIIQVTDDVTITYHEPYQEPYQESIPKTPLTPLTPNSTAMFLTSDERS</sequence>
<keyword evidence="3" id="KW-1185">Reference proteome</keyword>
<dbReference type="AlphaFoldDB" id="A0A9N9FVC3"/>
<evidence type="ECO:0000256" key="1">
    <source>
        <dbReference type="SAM" id="MobiDB-lite"/>
    </source>
</evidence>
<proteinExistence type="predicted"/>
<gene>
    <name evidence="2" type="ORF">CPELLU_LOCUS5278</name>
</gene>